<protein>
    <submittedName>
        <fullName evidence="1">Uncharacterized protein</fullName>
    </submittedName>
</protein>
<evidence type="ECO:0000313" key="1">
    <source>
        <dbReference type="EMBL" id="JAD70240.1"/>
    </source>
</evidence>
<dbReference type="EMBL" id="GBRH01227655">
    <property type="protein sequence ID" value="JAD70240.1"/>
    <property type="molecule type" value="Transcribed_RNA"/>
</dbReference>
<name>A0A0A9CA14_ARUDO</name>
<dbReference type="AlphaFoldDB" id="A0A0A9CA14"/>
<organism evidence="1">
    <name type="scientific">Arundo donax</name>
    <name type="common">Giant reed</name>
    <name type="synonym">Donax arundinaceus</name>
    <dbReference type="NCBI Taxonomy" id="35708"/>
    <lineage>
        <taxon>Eukaryota</taxon>
        <taxon>Viridiplantae</taxon>
        <taxon>Streptophyta</taxon>
        <taxon>Embryophyta</taxon>
        <taxon>Tracheophyta</taxon>
        <taxon>Spermatophyta</taxon>
        <taxon>Magnoliopsida</taxon>
        <taxon>Liliopsida</taxon>
        <taxon>Poales</taxon>
        <taxon>Poaceae</taxon>
        <taxon>PACMAD clade</taxon>
        <taxon>Arundinoideae</taxon>
        <taxon>Arundineae</taxon>
        <taxon>Arundo</taxon>
    </lineage>
</organism>
<proteinExistence type="predicted"/>
<sequence>MYNVVWCICCICKALFLSHKSRCS</sequence>
<accession>A0A0A9CA14</accession>
<reference evidence="1" key="2">
    <citation type="journal article" date="2015" name="Data Brief">
        <title>Shoot transcriptome of the giant reed, Arundo donax.</title>
        <authorList>
            <person name="Barrero R.A."/>
            <person name="Guerrero F.D."/>
            <person name="Moolhuijzen P."/>
            <person name="Goolsby J.A."/>
            <person name="Tidwell J."/>
            <person name="Bellgard S.E."/>
            <person name="Bellgard M.I."/>
        </authorList>
    </citation>
    <scope>NUCLEOTIDE SEQUENCE</scope>
    <source>
        <tissue evidence="1">Shoot tissue taken approximately 20 cm above the soil surface</tissue>
    </source>
</reference>
<reference evidence="1" key="1">
    <citation type="submission" date="2014-09" db="EMBL/GenBank/DDBJ databases">
        <authorList>
            <person name="Magalhaes I.L.F."/>
            <person name="Oliveira U."/>
            <person name="Santos F.R."/>
            <person name="Vidigal T.H.D.A."/>
            <person name="Brescovit A.D."/>
            <person name="Santos A.J."/>
        </authorList>
    </citation>
    <scope>NUCLEOTIDE SEQUENCE</scope>
    <source>
        <tissue evidence="1">Shoot tissue taken approximately 20 cm above the soil surface</tissue>
    </source>
</reference>